<organism evidence="6 7">
    <name type="scientific">Collybiopsis confluens</name>
    <dbReference type="NCBI Taxonomy" id="2823264"/>
    <lineage>
        <taxon>Eukaryota</taxon>
        <taxon>Fungi</taxon>
        <taxon>Dikarya</taxon>
        <taxon>Basidiomycota</taxon>
        <taxon>Agaricomycotina</taxon>
        <taxon>Agaricomycetes</taxon>
        <taxon>Agaricomycetidae</taxon>
        <taxon>Agaricales</taxon>
        <taxon>Marasmiineae</taxon>
        <taxon>Omphalotaceae</taxon>
        <taxon>Collybiopsis</taxon>
    </lineage>
</organism>
<reference evidence="6 7" key="1">
    <citation type="journal article" date="2020" name="ISME J.">
        <title>Uncovering the hidden diversity of litter-decomposition mechanisms in mushroom-forming fungi.</title>
        <authorList>
            <person name="Floudas D."/>
            <person name="Bentzer J."/>
            <person name="Ahren D."/>
            <person name="Johansson T."/>
            <person name="Persson P."/>
            <person name="Tunlid A."/>
        </authorList>
    </citation>
    <scope>NUCLEOTIDE SEQUENCE [LARGE SCALE GENOMIC DNA]</scope>
    <source>
        <strain evidence="6 7">CBS 406.79</strain>
    </source>
</reference>
<keyword evidence="2 4" id="KW-0697">Rotamase</keyword>
<dbReference type="PANTHER" id="PTHR11071">
    <property type="entry name" value="PEPTIDYL-PROLYL CIS-TRANS ISOMERASE"/>
    <property type="match status" value="1"/>
</dbReference>
<evidence type="ECO:0000256" key="1">
    <source>
        <dbReference type="ARBA" id="ARBA00000971"/>
    </source>
</evidence>
<evidence type="ECO:0000256" key="3">
    <source>
        <dbReference type="ARBA" id="ARBA00023235"/>
    </source>
</evidence>
<protein>
    <recommendedName>
        <fullName evidence="4">Peptidyl-prolyl cis-trans isomerase</fullName>
        <shortName evidence="4">PPIase</shortName>
        <ecNumber evidence="4">5.2.1.8</ecNumber>
    </recommendedName>
</protein>
<dbReference type="GO" id="GO:0006457">
    <property type="term" value="P:protein folding"/>
    <property type="evidence" value="ECO:0007669"/>
    <property type="project" value="TreeGrafter"/>
</dbReference>
<comment type="catalytic activity">
    <reaction evidence="1 4">
        <text>[protein]-peptidylproline (omega=180) = [protein]-peptidylproline (omega=0)</text>
        <dbReference type="Rhea" id="RHEA:16237"/>
        <dbReference type="Rhea" id="RHEA-COMP:10747"/>
        <dbReference type="Rhea" id="RHEA-COMP:10748"/>
        <dbReference type="ChEBI" id="CHEBI:83833"/>
        <dbReference type="ChEBI" id="CHEBI:83834"/>
        <dbReference type="EC" id="5.2.1.8"/>
    </reaction>
</comment>
<dbReference type="InterPro" id="IPR002130">
    <property type="entry name" value="Cyclophilin-type_PPIase_dom"/>
</dbReference>
<evidence type="ECO:0000313" key="6">
    <source>
        <dbReference type="EMBL" id="KAF5349897.1"/>
    </source>
</evidence>
<keyword evidence="3 4" id="KW-0413">Isomerase</keyword>
<dbReference type="PROSITE" id="PS50072">
    <property type="entry name" value="CSA_PPIASE_2"/>
    <property type="match status" value="1"/>
</dbReference>
<evidence type="ECO:0000259" key="5">
    <source>
        <dbReference type="PROSITE" id="PS50072"/>
    </source>
</evidence>
<dbReference type="SUPFAM" id="SSF50891">
    <property type="entry name" value="Cyclophilin-like"/>
    <property type="match status" value="1"/>
</dbReference>
<dbReference type="GO" id="GO:0005737">
    <property type="term" value="C:cytoplasm"/>
    <property type="evidence" value="ECO:0007669"/>
    <property type="project" value="TreeGrafter"/>
</dbReference>
<dbReference type="InterPro" id="IPR029000">
    <property type="entry name" value="Cyclophilin-like_dom_sf"/>
</dbReference>
<dbReference type="PANTHER" id="PTHR11071:SF561">
    <property type="entry name" value="PEPTIDYL-PROLYL CIS-TRANS ISOMERASE D-RELATED"/>
    <property type="match status" value="1"/>
</dbReference>
<dbReference type="Proteomes" id="UP000518752">
    <property type="component" value="Unassembled WGS sequence"/>
</dbReference>
<dbReference type="PRINTS" id="PR00153">
    <property type="entry name" value="CSAPPISMRASE"/>
</dbReference>
<name>A0A8H5D0E8_9AGAR</name>
<dbReference type="GO" id="GO:0016018">
    <property type="term" value="F:cyclosporin A binding"/>
    <property type="evidence" value="ECO:0007669"/>
    <property type="project" value="TreeGrafter"/>
</dbReference>
<dbReference type="Pfam" id="PF00160">
    <property type="entry name" value="Pro_isomerase"/>
    <property type="match status" value="1"/>
</dbReference>
<accession>A0A8H5D0E8</accession>
<evidence type="ECO:0000256" key="4">
    <source>
        <dbReference type="RuleBase" id="RU363019"/>
    </source>
</evidence>
<dbReference type="EMBL" id="JAACJN010000300">
    <property type="protein sequence ID" value="KAF5349897.1"/>
    <property type="molecule type" value="Genomic_DNA"/>
</dbReference>
<comment type="caution">
    <text evidence="6">The sequence shown here is derived from an EMBL/GenBank/DDBJ whole genome shotgun (WGS) entry which is preliminary data.</text>
</comment>
<feature type="domain" description="PPIase cyclophilin-type" evidence="5">
    <location>
        <begin position="112"/>
        <end position="182"/>
    </location>
</feature>
<evidence type="ECO:0000313" key="7">
    <source>
        <dbReference type="Proteomes" id="UP000518752"/>
    </source>
</evidence>
<comment type="function">
    <text evidence="4">PPIases accelerate the folding of proteins. It catalyzes the cis-trans isomerization of proline imidic peptide bonds in oligopeptides.</text>
</comment>
<evidence type="ECO:0000256" key="2">
    <source>
        <dbReference type="ARBA" id="ARBA00023110"/>
    </source>
</evidence>
<gene>
    <name evidence="6" type="ORF">D9757_013615</name>
</gene>
<comment type="similarity">
    <text evidence="4">Belongs to the cyclophilin-type PPIase family.</text>
</comment>
<keyword evidence="7" id="KW-1185">Reference proteome</keyword>
<sequence>MRLIGLESSSIFRFKDSPPDVLSSSCTTILLPKLAGTFVNLLRAKMASVTQVASSIEFFLNLCYKEGILLLTMGLEVTRFMVLDLAVSGRNQCFLLLESPIRMPGQMKVFEFLTLNPASFLWPVQDRTQTFFITTVPTKWLDGLHVVFGEVVEGMDVVKEIEAQGSSTGRPVRQVSIVRSGTIAA</sequence>
<proteinExistence type="inferred from homology"/>
<dbReference type="AlphaFoldDB" id="A0A8H5D0E8"/>
<dbReference type="EC" id="5.2.1.8" evidence="4"/>
<dbReference type="Gene3D" id="2.40.100.10">
    <property type="entry name" value="Cyclophilin-like"/>
    <property type="match status" value="1"/>
</dbReference>
<dbReference type="GO" id="GO:0003755">
    <property type="term" value="F:peptidyl-prolyl cis-trans isomerase activity"/>
    <property type="evidence" value="ECO:0007669"/>
    <property type="project" value="UniProtKB-UniRule"/>
</dbReference>